<evidence type="ECO:0000256" key="1">
    <source>
        <dbReference type="SAM" id="MobiDB-lite"/>
    </source>
</evidence>
<sequence>MTASTTSPSSTAPATSSAASRGSRPPGPARAASDLAAALSSEWVKLRSVRSTWWALAAALVLMGTVAPFAALSLASNMANGDLPSADIPASEMALYATVWAVQFAIIAVALPSVTAEYSSGSIRPSLQAVPARSRLLVAKAVALAATVFVAGLLLAGVGTLATVLVAGHPYFGGHVVFDAGAAAADALRAAAYLAAVSVLTLGVGAALRSAAAALTCVFMLLMGLPVMLMLLGSELGLYLACRMPFFAGISFADSPFVLGELDQALSPAAGGAVLACWAVAAFAAGATVLVRRDA</sequence>
<dbReference type="RefSeq" id="WP_179825334.1">
    <property type="nucleotide sequence ID" value="NZ_JACCFS010000001.1"/>
</dbReference>
<gene>
    <name evidence="3" type="ORF">HNR10_003740</name>
</gene>
<dbReference type="Proteomes" id="UP000572051">
    <property type="component" value="Unassembled WGS sequence"/>
</dbReference>
<reference evidence="3 4" key="1">
    <citation type="submission" date="2020-07" db="EMBL/GenBank/DDBJ databases">
        <title>Sequencing the genomes of 1000 actinobacteria strains.</title>
        <authorList>
            <person name="Klenk H.-P."/>
        </authorList>
    </citation>
    <scope>NUCLEOTIDE SEQUENCE [LARGE SCALE GENOMIC DNA]</scope>
    <source>
        <strain evidence="3 4">DSM 44442</strain>
    </source>
</reference>
<feature type="transmembrane region" description="Helical" evidence="2">
    <location>
        <begin position="215"/>
        <end position="241"/>
    </location>
</feature>
<feature type="region of interest" description="Disordered" evidence="1">
    <location>
        <begin position="1"/>
        <end position="31"/>
    </location>
</feature>
<comment type="caution">
    <text evidence="3">The sequence shown here is derived from an EMBL/GenBank/DDBJ whole genome shotgun (WGS) entry which is preliminary data.</text>
</comment>
<dbReference type="AlphaFoldDB" id="A0A7Z0EPS9"/>
<feature type="transmembrane region" description="Helical" evidence="2">
    <location>
        <begin position="269"/>
        <end position="291"/>
    </location>
</feature>
<feature type="transmembrane region" description="Helical" evidence="2">
    <location>
        <begin position="187"/>
        <end position="208"/>
    </location>
</feature>
<organism evidence="3 4">
    <name type="scientific">Nocardiopsis aegyptia</name>
    <dbReference type="NCBI Taxonomy" id="220378"/>
    <lineage>
        <taxon>Bacteria</taxon>
        <taxon>Bacillati</taxon>
        <taxon>Actinomycetota</taxon>
        <taxon>Actinomycetes</taxon>
        <taxon>Streptosporangiales</taxon>
        <taxon>Nocardiopsidaceae</taxon>
        <taxon>Nocardiopsis</taxon>
    </lineage>
</organism>
<accession>A0A7Z0EPS9</accession>
<feature type="transmembrane region" description="Helical" evidence="2">
    <location>
        <begin position="94"/>
        <end position="116"/>
    </location>
</feature>
<keyword evidence="2" id="KW-1133">Transmembrane helix</keyword>
<keyword evidence="4" id="KW-1185">Reference proteome</keyword>
<protein>
    <submittedName>
        <fullName evidence="3">ABC-2 type transport system permease protein</fullName>
    </submittedName>
</protein>
<evidence type="ECO:0000313" key="3">
    <source>
        <dbReference type="EMBL" id="NYJ35859.1"/>
    </source>
</evidence>
<dbReference type="EMBL" id="JACCFS010000001">
    <property type="protein sequence ID" value="NYJ35859.1"/>
    <property type="molecule type" value="Genomic_DNA"/>
</dbReference>
<evidence type="ECO:0000256" key="2">
    <source>
        <dbReference type="SAM" id="Phobius"/>
    </source>
</evidence>
<evidence type="ECO:0000313" key="4">
    <source>
        <dbReference type="Proteomes" id="UP000572051"/>
    </source>
</evidence>
<feature type="transmembrane region" description="Helical" evidence="2">
    <location>
        <begin position="137"/>
        <end position="167"/>
    </location>
</feature>
<feature type="transmembrane region" description="Helical" evidence="2">
    <location>
        <begin position="53"/>
        <end position="74"/>
    </location>
</feature>
<keyword evidence="2" id="KW-0812">Transmembrane</keyword>
<name>A0A7Z0EPS9_9ACTN</name>
<keyword evidence="2" id="KW-0472">Membrane</keyword>
<proteinExistence type="predicted"/>